<dbReference type="EnsemblPlants" id="Kaladp0078s0014.1.v1.1">
    <property type="protein sequence ID" value="Kaladp0078s0014.1.v1.1.CDS.1"/>
    <property type="gene ID" value="Kaladp0078s0014.v1.1"/>
</dbReference>
<protein>
    <submittedName>
        <fullName evidence="2">Uncharacterized protein</fullName>
    </submittedName>
</protein>
<sequence>MASACVNNVGVTPGKFSSYGGWLSSRVSFARDHDSKAAAAEKEREKVSDKSDLEKDAPDFEFRLDDPVAMLPADELICDGKLMPMIKQPVVARSPGTVKIIEAPGDGGGGDPYLFSPKAPRCTSRWKDILGLKKNSVTKDNELKSSSSRGSAANKSLKTFLHRSSKSSEVPLLGDSDCESLSMLSRLSLSSSSSSHELEDFPRRSLDAETINPISLPKPNPNPNPPPRVRLVKPRPPERSRAVGRSPIRTESLGVSMDSPRMNPSGKVVFQSLERSSSSPGSFSGGPRLKHGGMERSYSANVRVAPVLNVVPSGSSVFGLGLLFTSQQKKERERERDGTGGSSSSRKLPNH</sequence>
<evidence type="ECO:0000313" key="3">
    <source>
        <dbReference type="Proteomes" id="UP000594263"/>
    </source>
</evidence>
<proteinExistence type="predicted"/>
<dbReference type="Gramene" id="Kaladp0078s0014.1.v1.1">
    <property type="protein sequence ID" value="Kaladp0078s0014.1.v1.1.CDS.1"/>
    <property type="gene ID" value="Kaladp0078s0014.v1.1"/>
</dbReference>
<dbReference type="PANTHER" id="PTHR31722:SF0">
    <property type="entry name" value="OS06G0675200 PROTEIN"/>
    <property type="match status" value="1"/>
</dbReference>
<feature type="compositionally biased region" description="Low complexity" evidence="1">
    <location>
        <begin position="276"/>
        <end position="287"/>
    </location>
</feature>
<evidence type="ECO:0000313" key="2">
    <source>
        <dbReference type="EnsemblPlants" id="Kaladp0078s0014.1.v1.1.CDS.1"/>
    </source>
</evidence>
<accession>A0A7N0UP22</accession>
<feature type="compositionally biased region" description="Polar residues" evidence="1">
    <location>
        <begin position="342"/>
        <end position="351"/>
    </location>
</feature>
<reference evidence="2" key="1">
    <citation type="submission" date="2021-01" db="UniProtKB">
        <authorList>
            <consortium name="EnsemblPlants"/>
        </authorList>
    </citation>
    <scope>IDENTIFICATION</scope>
</reference>
<name>A0A7N0UP22_KALFE</name>
<feature type="compositionally biased region" description="Basic and acidic residues" evidence="1">
    <location>
        <begin position="328"/>
        <end position="338"/>
    </location>
</feature>
<evidence type="ECO:0000256" key="1">
    <source>
        <dbReference type="SAM" id="MobiDB-lite"/>
    </source>
</evidence>
<keyword evidence="3" id="KW-1185">Reference proteome</keyword>
<dbReference type="Proteomes" id="UP000594263">
    <property type="component" value="Unplaced"/>
</dbReference>
<dbReference type="AlphaFoldDB" id="A0A7N0UP22"/>
<feature type="region of interest" description="Disordered" evidence="1">
    <location>
        <begin position="325"/>
        <end position="351"/>
    </location>
</feature>
<feature type="region of interest" description="Disordered" evidence="1">
    <location>
        <begin position="33"/>
        <end position="58"/>
    </location>
</feature>
<dbReference type="OMA" id="SENFLDC"/>
<dbReference type="PANTHER" id="PTHR31722">
    <property type="entry name" value="OS06G0675200 PROTEIN"/>
    <property type="match status" value="1"/>
</dbReference>
<organism evidence="2 3">
    <name type="scientific">Kalanchoe fedtschenkoi</name>
    <name type="common">Lavender scallops</name>
    <name type="synonym">South American air plant</name>
    <dbReference type="NCBI Taxonomy" id="63787"/>
    <lineage>
        <taxon>Eukaryota</taxon>
        <taxon>Viridiplantae</taxon>
        <taxon>Streptophyta</taxon>
        <taxon>Embryophyta</taxon>
        <taxon>Tracheophyta</taxon>
        <taxon>Spermatophyta</taxon>
        <taxon>Magnoliopsida</taxon>
        <taxon>eudicotyledons</taxon>
        <taxon>Gunneridae</taxon>
        <taxon>Pentapetalae</taxon>
        <taxon>Saxifragales</taxon>
        <taxon>Crassulaceae</taxon>
        <taxon>Kalanchoe</taxon>
    </lineage>
</organism>
<feature type="region of interest" description="Disordered" evidence="1">
    <location>
        <begin position="210"/>
        <end position="294"/>
    </location>
</feature>
<feature type="compositionally biased region" description="Pro residues" evidence="1">
    <location>
        <begin position="216"/>
        <end position="228"/>
    </location>
</feature>